<dbReference type="Pfam" id="PF07963">
    <property type="entry name" value="N_methyl"/>
    <property type="match status" value="1"/>
</dbReference>
<name>A0ABW8NDM0_9GAMM</name>
<keyword evidence="3" id="KW-1185">Reference proteome</keyword>
<feature type="transmembrane region" description="Helical" evidence="1">
    <location>
        <begin position="7"/>
        <end position="31"/>
    </location>
</feature>
<dbReference type="InterPro" id="IPR012902">
    <property type="entry name" value="N_methyl_site"/>
</dbReference>
<dbReference type="InterPro" id="IPR032092">
    <property type="entry name" value="PilW"/>
</dbReference>
<evidence type="ECO:0000256" key="1">
    <source>
        <dbReference type="SAM" id="Phobius"/>
    </source>
</evidence>
<proteinExistence type="predicted"/>
<comment type="caution">
    <text evidence="2">The sequence shown here is derived from an EMBL/GenBank/DDBJ whole genome shotgun (WGS) entry which is preliminary data.</text>
</comment>
<accession>A0ABW8NDM0</accession>
<dbReference type="Proteomes" id="UP001620597">
    <property type="component" value="Unassembled WGS sequence"/>
</dbReference>
<reference evidence="2 3" key="1">
    <citation type="submission" date="2024-03" db="EMBL/GenBank/DDBJ databases">
        <title>High-quality draft genome sequence of Oceanobacter sp. wDCs-4.</title>
        <authorList>
            <person name="Dong C."/>
        </authorList>
    </citation>
    <scope>NUCLEOTIDE SEQUENCE [LARGE SCALE GENOMIC DNA]</scope>
    <source>
        <strain evidence="3">wDCs-4</strain>
    </source>
</reference>
<dbReference type="RefSeq" id="WP_416204567.1">
    <property type="nucleotide sequence ID" value="NZ_JBBKTX010000001.1"/>
</dbReference>
<keyword evidence="1" id="KW-0472">Membrane</keyword>
<gene>
    <name evidence="2" type="ORF">WG929_01375</name>
</gene>
<evidence type="ECO:0000313" key="2">
    <source>
        <dbReference type="EMBL" id="MFK4751048.1"/>
    </source>
</evidence>
<evidence type="ECO:0000313" key="3">
    <source>
        <dbReference type="Proteomes" id="UP001620597"/>
    </source>
</evidence>
<dbReference type="NCBIfam" id="TIGR02532">
    <property type="entry name" value="IV_pilin_GFxxxE"/>
    <property type="match status" value="1"/>
</dbReference>
<keyword evidence="1" id="KW-0812">Transmembrane</keyword>
<protein>
    <submittedName>
        <fullName evidence="2">PilW family protein</fullName>
    </submittedName>
</protein>
<sequence length="341" mass="37063">MSAQSRGFSLIELMIVLALDAVIIAGVFSVFQSNQSVYRTNDAMARLQENVRISYDYLSREIRMAGSGYSCLSSIDAMYNMLKDATGFDQQFGTIVQGYDNGNSLPTEISTDVKTGTDVLVVRGSYGTGSKLEGTMNNNSAVLRTTVMDPAPFGGSDIVVITDCRTASIFQVTHYTESNGTTVHNTGNSTTPGNATKNFPYAYSAGASVIKVRTTSYYVGTNDDGNSALFVRNTDAGSAETHEIVEGITDMQLEYAVDTNSDGYPDEYKTAAAITAGEWDQVISVRVSLLAESLEDNITDSKTPYQFYQRETDGTLTEITPTDRKIRRSSSFVVAIRGRLQ</sequence>
<organism evidence="2 3">
    <name type="scientific">Oceanobacter antarcticus</name>
    <dbReference type="NCBI Taxonomy" id="3133425"/>
    <lineage>
        <taxon>Bacteria</taxon>
        <taxon>Pseudomonadati</taxon>
        <taxon>Pseudomonadota</taxon>
        <taxon>Gammaproteobacteria</taxon>
        <taxon>Oceanospirillales</taxon>
        <taxon>Oceanospirillaceae</taxon>
        <taxon>Oceanobacter</taxon>
    </lineage>
</organism>
<keyword evidence="1" id="KW-1133">Transmembrane helix</keyword>
<dbReference type="Pfam" id="PF16074">
    <property type="entry name" value="PilW"/>
    <property type="match status" value="1"/>
</dbReference>
<dbReference type="EMBL" id="JBBKTX010000001">
    <property type="protein sequence ID" value="MFK4751048.1"/>
    <property type="molecule type" value="Genomic_DNA"/>
</dbReference>